<gene>
    <name evidence="1" type="ORF">H9L17_04605</name>
</gene>
<name>A0A7G9QVQ5_9GAMM</name>
<dbReference type="EMBL" id="CP060711">
    <property type="protein sequence ID" value="QNN47430.1"/>
    <property type="molecule type" value="Genomic_DNA"/>
</dbReference>
<dbReference type="RefSeq" id="WP_187571176.1">
    <property type="nucleotide sequence ID" value="NZ_CP060711.1"/>
</dbReference>
<keyword evidence="2" id="KW-1185">Reference proteome</keyword>
<protein>
    <recommendedName>
        <fullName evidence="3">Methyltransferase domain-containing protein</fullName>
    </recommendedName>
</protein>
<organism evidence="1 2">
    <name type="scientific">Thermomonas brevis</name>
    <dbReference type="NCBI Taxonomy" id="215691"/>
    <lineage>
        <taxon>Bacteria</taxon>
        <taxon>Pseudomonadati</taxon>
        <taxon>Pseudomonadota</taxon>
        <taxon>Gammaproteobacteria</taxon>
        <taxon>Lysobacterales</taxon>
        <taxon>Lysobacteraceae</taxon>
        <taxon>Thermomonas</taxon>
    </lineage>
</organism>
<dbReference type="AlphaFoldDB" id="A0A7G9QVQ5"/>
<dbReference type="SUPFAM" id="SSF53335">
    <property type="entry name" value="S-adenosyl-L-methionine-dependent methyltransferases"/>
    <property type="match status" value="1"/>
</dbReference>
<sequence>MPLSAFRSQPDPVAADAWFAGDTGQALLDSETACVGEALRQRPGQAALWLGPAAAAMPEGLGAPTPLRLHWAGGPAFLGQLRCGLPLPLASESCAVVVVQHPGDAGDAHAALLEECARVLVAGGWLWLLALNPLSPYRLRWRGHGLRAREPVTWRKRLRAAGLAPDSLTRGLGPVWEVLPDAHLQDGVGLRAAFLLRAEKRRLPLTPLRKPRALALPAGTPA</sequence>
<reference evidence="1 2" key="1">
    <citation type="submission" date="2020-08" db="EMBL/GenBank/DDBJ databases">
        <title>Genome sequence of Thermomonas brevis KACC 16975T.</title>
        <authorList>
            <person name="Hyun D.-W."/>
            <person name="Bae J.-W."/>
        </authorList>
    </citation>
    <scope>NUCLEOTIDE SEQUENCE [LARGE SCALE GENOMIC DNA]</scope>
    <source>
        <strain evidence="1 2">KACC 16975</strain>
    </source>
</reference>
<evidence type="ECO:0008006" key="3">
    <source>
        <dbReference type="Google" id="ProtNLM"/>
    </source>
</evidence>
<dbReference type="Gene3D" id="3.40.50.150">
    <property type="entry name" value="Vaccinia Virus protein VP39"/>
    <property type="match status" value="1"/>
</dbReference>
<evidence type="ECO:0000313" key="1">
    <source>
        <dbReference type="EMBL" id="QNN47430.1"/>
    </source>
</evidence>
<dbReference type="KEGG" id="tbv:H9L17_04605"/>
<dbReference type="Proteomes" id="UP000515977">
    <property type="component" value="Chromosome"/>
</dbReference>
<evidence type="ECO:0000313" key="2">
    <source>
        <dbReference type="Proteomes" id="UP000515977"/>
    </source>
</evidence>
<proteinExistence type="predicted"/>
<dbReference type="InterPro" id="IPR029063">
    <property type="entry name" value="SAM-dependent_MTases_sf"/>
</dbReference>
<accession>A0A7G9QVQ5</accession>